<evidence type="ECO:0000256" key="2">
    <source>
        <dbReference type="SAM" id="MobiDB-lite"/>
    </source>
</evidence>
<dbReference type="EMBL" id="KK853270">
    <property type="protein sequence ID" value="KDR09154.1"/>
    <property type="molecule type" value="Genomic_DNA"/>
</dbReference>
<feature type="domain" description="DRBM" evidence="3">
    <location>
        <begin position="769"/>
        <end position="839"/>
    </location>
</feature>
<protein>
    <submittedName>
        <fullName evidence="5">Protein SON</fullName>
    </submittedName>
</protein>
<dbReference type="InParanoid" id="A0A067QJW6"/>
<dbReference type="AlphaFoldDB" id="A0A067QJW6"/>
<gene>
    <name evidence="5" type="ORF">L798_01270</name>
</gene>
<dbReference type="PROSITE" id="PS50137">
    <property type="entry name" value="DS_RBD"/>
    <property type="match status" value="1"/>
</dbReference>
<feature type="compositionally biased region" description="Basic residues" evidence="2">
    <location>
        <begin position="345"/>
        <end position="368"/>
    </location>
</feature>
<feature type="compositionally biased region" description="Polar residues" evidence="2">
    <location>
        <begin position="173"/>
        <end position="183"/>
    </location>
</feature>
<dbReference type="Proteomes" id="UP000027135">
    <property type="component" value="Unassembled WGS sequence"/>
</dbReference>
<evidence type="ECO:0000259" key="4">
    <source>
        <dbReference type="PROSITE" id="PS50174"/>
    </source>
</evidence>
<dbReference type="InterPro" id="IPR000467">
    <property type="entry name" value="G_patch_dom"/>
</dbReference>
<proteinExistence type="predicted"/>
<dbReference type="GO" id="GO:0051726">
    <property type="term" value="P:regulation of cell cycle"/>
    <property type="evidence" value="ECO:0007669"/>
    <property type="project" value="InterPro"/>
</dbReference>
<dbReference type="STRING" id="136037.A0A067QJW6"/>
<feature type="region of interest" description="Disordered" evidence="2">
    <location>
        <begin position="497"/>
        <end position="522"/>
    </location>
</feature>
<sequence>MASSNGLASVVNKTLIKDEKLSVAQEIFDLKAILNKVETANVSEPDIPTKSSTEILSELFGTFNAEPPKILRCVEEIIVSRHEVSEQNVAEQETSIRNKKNKKSKKKHKHKEKKHKKKTKSSKRQGGSEDSDDSSSGGQKHKNATECKKKKKTRSVSVSEPKLAPTMEPVSIKITTDGNQNVKRTVECLSTEPGSSPARDSNVSVKSEEPPDQAASSQVENKSMDGMPPAGTHPKQVSADRSVRPGPGRIVIKNLKFSSVYEETVRQVEEQAKLKADKYEEGELSEDSSGNKEICPSDDDPLLLVSEHSSNADKKDRQRHHRKRDLADDEHYRHHHDHDRSVSQSHKKHKRSHSNSSHDRRRSHRGGKGSHSPESSSSHEQHSRRRNQSGGRCECHSRKRSWSNSRERHSKKSQSTTRKRARHSRSPSRHRSRSLLAGHIDKQKLLEIARKNAMNLLKQGVLPSSVVTQDKMVAIKAGGKSVAELTDFCKQLSKKEALGQMSSESELEEHRSSGSDAERPFHHPFQIKERSASIVMNIRNSVQLPVKTLQEKTAEQSKQLRIQFPVSSGQQHRKSENVWVPVSPKKEEPAATVIAETVAEPGPVMEMLNQVFPSATVTEGLDIGSIVSQRLTAMRKLQENPNDMQALSEMYRAQKDMQMWAESKQQPGHFTGSTGARVLSAAELASGFQAWAKKDQLTTASPVSGGMGMALLQKMGWRPGEGLGKNKEGTLEPLQLEIKMDKKGLVSQEELGHRPVPPNPTTKSLVGKHPVSLLVEFCSKRRWGVPQFDLCFECGPDHRKNFLFKVRVNGNEYKPSVASPNKKQAKAEAAAICLQALGVLPP</sequence>
<dbReference type="Pfam" id="PF14709">
    <property type="entry name" value="DND1_DSRM"/>
    <property type="match status" value="1"/>
</dbReference>
<dbReference type="PANTHER" id="PTHR46528:SF1">
    <property type="entry name" value="PROTEIN SON"/>
    <property type="match status" value="1"/>
</dbReference>
<dbReference type="eggNOG" id="ENOG502QPQ7">
    <property type="taxonomic scope" value="Eukaryota"/>
</dbReference>
<feature type="compositionally biased region" description="Basic residues" evidence="2">
    <location>
        <begin position="97"/>
        <end position="123"/>
    </location>
</feature>
<dbReference type="InterPro" id="IPR014720">
    <property type="entry name" value="dsRBD_dom"/>
</dbReference>
<feature type="region of interest" description="Disordered" evidence="2">
    <location>
        <begin position="84"/>
        <end position="256"/>
    </location>
</feature>
<evidence type="ECO:0000313" key="5">
    <source>
        <dbReference type="EMBL" id="KDR09154.1"/>
    </source>
</evidence>
<dbReference type="OMA" id="SWASSKH"/>
<feature type="compositionally biased region" description="Polar residues" evidence="2">
    <location>
        <begin position="192"/>
        <end position="205"/>
    </location>
</feature>
<feature type="domain" description="G-patch" evidence="4">
    <location>
        <begin position="704"/>
        <end position="750"/>
    </location>
</feature>
<name>A0A067QJW6_ZOONE</name>
<feature type="compositionally biased region" description="Basic residues" evidence="2">
    <location>
        <begin position="408"/>
        <end position="433"/>
    </location>
</feature>
<dbReference type="SUPFAM" id="SSF54768">
    <property type="entry name" value="dsRNA-binding domain-like"/>
    <property type="match status" value="1"/>
</dbReference>
<dbReference type="PROSITE" id="PS50174">
    <property type="entry name" value="G_PATCH"/>
    <property type="match status" value="1"/>
</dbReference>
<dbReference type="InterPro" id="IPR032922">
    <property type="entry name" value="SON"/>
</dbReference>
<dbReference type="CDD" id="cd19870">
    <property type="entry name" value="DSRM_SON-like"/>
    <property type="match status" value="1"/>
</dbReference>
<feature type="compositionally biased region" description="Polar residues" evidence="2">
    <location>
        <begin position="86"/>
        <end position="95"/>
    </location>
</feature>
<dbReference type="Gene3D" id="3.30.160.20">
    <property type="match status" value="1"/>
</dbReference>
<organism evidence="5 6">
    <name type="scientific">Zootermopsis nevadensis</name>
    <name type="common">Dampwood termite</name>
    <dbReference type="NCBI Taxonomy" id="136037"/>
    <lineage>
        <taxon>Eukaryota</taxon>
        <taxon>Metazoa</taxon>
        <taxon>Ecdysozoa</taxon>
        <taxon>Arthropoda</taxon>
        <taxon>Hexapoda</taxon>
        <taxon>Insecta</taxon>
        <taxon>Pterygota</taxon>
        <taxon>Neoptera</taxon>
        <taxon>Polyneoptera</taxon>
        <taxon>Dictyoptera</taxon>
        <taxon>Blattodea</taxon>
        <taxon>Blattoidea</taxon>
        <taxon>Termitoidae</taxon>
        <taxon>Termopsidae</taxon>
        <taxon>Zootermopsis</taxon>
    </lineage>
</organism>
<evidence type="ECO:0000259" key="3">
    <source>
        <dbReference type="PROSITE" id="PS50137"/>
    </source>
</evidence>
<feature type="region of interest" description="Disordered" evidence="2">
    <location>
        <begin position="273"/>
        <end position="438"/>
    </location>
</feature>
<keyword evidence="1" id="KW-0694">RNA-binding</keyword>
<dbReference type="FunFam" id="3.30.160.20:FF:000053">
    <property type="entry name" value="protein SON isoform X1"/>
    <property type="match status" value="1"/>
</dbReference>
<evidence type="ECO:0000256" key="1">
    <source>
        <dbReference type="PROSITE-ProRule" id="PRU00266"/>
    </source>
</evidence>
<evidence type="ECO:0000313" key="6">
    <source>
        <dbReference type="Proteomes" id="UP000027135"/>
    </source>
</evidence>
<dbReference type="SMART" id="SM00443">
    <property type="entry name" value="G_patch"/>
    <property type="match status" value="1"/>
</dbReference>
<accession>A0A067QJW6</accession>
<reference evidence="5 6" key="1">
    <citation type="journal article" date="2014" name="Nat. Commun.">
        <title>Molecular traces of alternative social organization in a termite genome.</title>
        <authorList>
            <person name="Terrapon N."/>
            <person name="Li C."/>
            <person name="Robertson H.M."/>
            <person name="Ji L."/>
            <person name="Meng X."/>
            <person name="Booth W."/>
            <person name="Chen Z."/>
            <person name="Childers C.P."/>
            <person name="Glastad K.M."/>
            <person name="Gokhale K."/>
            <person name="Gowin J."/>
            <person name="Gronenberg W."/>
            <person name="Hermansen R.A."/>
            <person name="Hu H."/>
            <person name="Hunt B.G."/>
            <person name="Huylmans A.K."/>
            <person name="Khalil S.M."/>
            <person name="Mitchell R.D."/>
            <person name="Munoz-Torres M.C."/>
            <person name="Mustard J.A."/>
            <person name="Pan H."/>
            <person name="Reese J.T."/>
            <person name="Scharf M.E."/>
            <person name="Sun F."/>
            <person name="Vogel H."/>
            <person name="Xiao J."/>
            <person name="Yang W."/>
            <person name="Yang Z."/>
            <person name="Yang Z."/>
            <person name="Zhou J."/>
            <person name="Zhu J."/>
            <person name="Brent C.S."/>
            <person name="Elsik C.G."/>
            <person name="Goodisman M.A."/>
            <person name="Liberles D.A."/>
            <person name="Roe R.M."/>
            <person name="Vargo E.L."/>
            <person name="Vilcinskas A."/>
            <person name="Wang J."/>
            <person name="Bornberg-Bauer E."/>
            <person name="Korb J."/>
            <person name="Zhang G."/>
            <person name="Liebig J."/>
        </authorList>
    </citation>
    <scope>NUCLEOTIDE SEQUENCE [LARGE SCALE GENOMIC DNA]</scope>
    <source>
        <tissue evidence="5">Whole organism</tissue>
    </source>
</reference>
<dbReference type="GO" id="GO:0003723">
    <property type="term" value="F:RNA binding"/>
    <property type="evidence" value="ECO:0007669"/>
    <property type="project" value="UniProtKB-UniRule"/>
</dbReference>
<dbReference type="PANTHER" id="PTHR46528">
    <property type="entry name" value="PROTEIN SON"/>
    <property type="match status" value="1"/>
</dbReference>
<dbReference type="SMART" id="SM00358">
    <property type="entry name" value="DSRM"/>
    <property type="match status" value="1"/>
</dbReference>
<dbReference type="GO" id="GO:0048024">
    <property type="term" value="P:regulation of mRNA splicing, via spliceosome"/>
    <property type="evidence" value="ECO:0007669"/>
    <property type="project" value="TreeGrafter"/>
</dbReference>
<dbReference type="Pfam" id="PF01585">
    <property type="entry name" value="G-patch"/>
    <property type="match status" value="1"/>
</dbReference>
<feature type="compositionally biased region" description="Basic and acidic residues" evidence="2">
    <location>
        <begin position="508"/>
        <end position="522"/>
    </location>
</feature>
<keyword evidence="6" id="KW-1185">Reference proteome</keyword>